<sequence length="206" mass="23989">MNVEAYIQSIVLKKTVETISFDRRRGLESGLNAEESWERASMGVIMRSEMHEEPIPPLKEAKTEEDGAKNFKPKYKAPFILQGGTTLEEPTNNINEESDLEEETKVVKEMTLTKRTNYSDAHIKIRIIKALGAIKPVGIHKHFYLVKILRNMKKPNIITADNIWTFLNTTFPVEKFDEEDFDRIFDNKMSFDKNFEPYVENKEEEK</sequence>
<dbReference type="Proteomes" id="UP000292282">
    <property type="component" value="Unassembled WGS sequence"/>
</dbReference>
<proteinExistence type="predicted"/>
<dbReference type="GO" id="GO:0005634">
    <property type="term" value="C:nucleus"/>
    <property type="evidence" value="ECO:0007669"/>
    <property type="project" value="InterPro"/>
</dbReference>
<dbReference type="InterPro" id="IPR012423">
    <property type="entry name" value="Eaf7/MRGBP"/>
</dbReference>
<dbReference type="GO" id="GO:0006355">
    <property type="term" value="P:regulation of DNA-templated transcription"/>
    <property type="evidence" value="ECO:0007669"/>
    <property type="project" value="InterPro"/>
</dbReference>
<evidence type="ECO:0000313" key="1">
    <source>
        <dbReference type="EMBL" id="TBU11147.1"/>
    </source>
</evidence>
<dbReference type="GO" id="GO:0043189">
    <property type="term" value="C:H4/H2A histone acetyltransferase complex"/>
    <property type="evidence" value="ECO:0007669"/>
    <property type="project" value="InterPro"/>
</dbReference>
<dbReference type="AlphaFoldDB" id="A0A4Q9LSA2"/>
<comment type="caution">
    <text evidence="1">The sequence shown here is derived from an EMBL/GenBank/DDBJ whole genome shotgun (WGS) entry which is preliminary data.</text>
</comment>
<dbReference type="OrthoDB" id="2191697at2759"/>
<dbReference type="Pfam" id="PF07904">
    <property type="entry name" value="Eaf7"/>
    <property type="match status" value="1"/>
</dbReference>
<evidence type="ECO:0000313" key="2">
    <source>
        <dbReference type="Proteomes" id="UP000292282"/>
    </source>
</evidence>
<accession>A0A4Q9LSA2</accession>
<organism evidence="1 2">
    <name type="scientific">Hamiltosporidium tvaerminnensis</name>
    <dbReference type="NCBI Taxonomy" id="1176355"/>
    <lineage>
        <taxon>Eukaryota</taxon>
        <taxon>Fungi</taxon>
        <taxon>Fungi incertae sedis</taxon>
        <taxon>Microsporidia</taxon>
        <taxon>Dubosqiidae</taxon>
        <taxon>Hamiltosporidium</taxon>
    </lineage>
</organism>
<dbReference type="VEuPathDB" id="MicrosporidiaDB:CWI38_1356p0010"/>
<dbReference type="EMBL" id="PITK01001356">
    <property type="protein sequence ID" value="TBU11147.1"/>
    <property type="molecule type" value="Genomic_DNA"/>
</dbReference>
<keyword evidence="2" id="KW-1185">Reference proteome</keyword>
<gene>
    <name evidence="1" type="ORF">CWI38_1356p0010</name>
</gene>
<reference evidence="1 2" key="1">
    <citation type="submission" date="2017-12" db="EMBL/GenBank/DDBJ databases">
        <authorList>
            <person name="Pombert J.-F."/>
            <person name="Haag K.L."/>
            <person name="Ebert D."/>
        </authorList>
    </citation>
    <scope>NUCLEOTIDE SEQUENCE [LARGE SCALE GENOMIC DNA]</scope>
    <source>
        <strain evidence="1">IL-G-3</strain>
    </source>
</reference>
<name>A0A4Q9LSA2_9MICR</name>
<protein>
    <submittedName>
        <fullName evidence="1">Uncharacterized protein</fullName>
    </submittedName>
</protein>